<sequence length="62" mass="7216">GQVYFLHNDVATIEKTAEDLRKLIPEARVGVAHGQMRERQLEQIMSDFYHKRFNVLVCTTIV</sequence>
<dbReference type="Pfam" id="PF00271">
    <property type="entry name" value="Helicase_C"/>
    <property type="match status" value="1"/>
</dbReference>
<dbReference type="GO" id="GO:0016787">
    <property type="term" value="F:hydrolase activity"/>
    <property type="evidence" value="ECO:0007669"/>
    <property type="project" value="UniProtKB-KW"/>
</dbReference>
<dbReference type="GO" id="GO:0004386">
    <property type="term" value="F:helicase activity"/>
    <property type="evidence" value="ECO:0007669"/>
    <property type="project" value="UniProtKB-KW"/>
</dbReference>
<protein>
    <recommendedName>
        <fullName evidence="5">Helicase C-terminal domain-containing protein</fullName>
    </recommendedName>
</protein>
<evidence type="ECO:0000313" key="6">
    <source>
        <dbReference type="EMBL" id="HAC29081.1"/>
    </source>
</evidence>
<evidence type="ECO:0000256" key="1">
    <source>
        <dbReference type="ARBA" id="ARBA00022741"/>
    </source>
</evidence>
<dbReference type="GO" id="GO:0043175">
    <property type="term" value="F:RNA polymerase core enzyme binding"/>
    <property type="evidence" value="ECO:0007669"/>
    <property type="project" value="TreeGrafter"/>
</dbReference>
<keyword evidence="1" id="KW-0547">Nucleotide-binding</keyword>
<dbReference type="InterPro" id="IPR027417">
    <property type="entry name" value="P-loop_NTPase"/>
</dbReference>
<dbReference type="SUPFAM" id="SSF52540">
    <property type="entry name" value="P-loop containing nucleoside triphosphate hydrolases"/>
    <property type="match status" value="1"/>
</dbReference>
<keyword evidence="2" id="KW-0378">Hydrolase</keyword>
<keyword evidence="4" id="KW-0067">ATP-binding</keyword>
<organism evidence="6 7">
    <name type="scientific">Marinobacter nauticus</name>
    <name type="common">Marinobacter hydrocarbonoclasticus</name>
    <name type="synonym">Marinobacter aquaeolei</name>
    <dbReference type="NCBI Taxonomy" id="2743"/>
    <lineage>
        <taxon>Bacteria</taxon>
        <taxon>Pseudomonadati</taxon>
        <taxon>Pseudomonadota</taxon>
        <taxon>Gammaproteobacteria</taxon>
        <taxon>Pseudomonadales</taxon>
        <taxon>Marinobacteraceae</taxon>
        <taxon>Marinobacter</taxon>
    </lineage>
</organism>
<proteinExistence type="predicted"/>
<accession>A0A3B8WGA2</accession>
<dbReference type="GO" id="GO:0006355">
    <property type="term" value="P:regulation of DNA-templated transcription"/>
    <property type="evidence" value="ECO:0007669"/>
    <property type="project" value="TreeGrafter"/>
</dbReference>
<dbReference type="Proteomes" id="UP000261325">
    <property type="component" value="Unassembled WGS sequence"/>
</dbReference>
<keyword evidence="3" id="KW-0347">Helicase</keyword>
<feature type="non-terminal residue" evidence="6">
    <location>
        <position position="62"/>
    </location>
</feature>
<name>A0A3B8WGA2_MARNT</name>
<dbReference type="GO" id="GO:0005524">
    <property type="term" value="F:ATP binding"/>
    <property type="evidence" value="ECO:0007669"/>
    <property type="project" value="UniProtKB-KW"/>
</dbReference>
<comment type="caution">
    <text evidence="6">The sequence shown here is derived from an EMBL/GenBank/DDBJ whole genome shotgun (WGS) entry which is preliminary data.</text>
</comment>
<feature type="domain" description="Helicase C-terminal" evidence="5">
    <location>
        <begin position="2"/>
        <end position="61"/>
    </location>
</feature>
<dbReference type="AlphaFoldDB" id="A0A3B8WGA2"/>
<dbReference type="PANTHER" id="PTHR14025:SF29">
    <property type="entry name" value="TRANSCRIPTION-REPAIR-COUPLING FACTOR"/>
    <property type="match status" value="1"/>
</dbReference>
<reference evidence="6 7" key="1">
    <citation type="journal article" date="2018" name="Nat. Biotechnol.">
        <title>A standardized bacterial taxonomy based on genome phylogeny substantially revises the tree of life.</title>
        <authorList>
            <person name="Parks D.H."/>
            <person name="Chuvochina M."/>
            <person name="Waite D.W."/>
            <person name="Rinke C."/>
            <person name="Skarshewski A."/>
            <person name="Chaumeil P.A."/>
            <person name="Hugenholtz P."/>
        </authorList>
    </citation>
    <scope>NUCLEOTIDE SEQUENCE [LARGE SCALE GENOMIC DNA]</scope>
    <source>
        <strain evidence="6">UBA9049</strain>
    </source>
</reference>
<dbReference type="GO" id="GO:0015616">
    <property type="term" value="F:DNA translocase activity"/>
    <property type="evidence" value="ECO:0007669"/>
    <property type="project" value="TreeGrafter"/>
</dbReference>
<gene>
    <name evidence="6" type="ORF">DCF82_14895</name>
</gene>
<dbReference type="PANTHER" id="PTHR14025">
    <property type="entry name" value="FANCONI ANEMIA GROUP M FANCM FAMILY MEMBER"/>
    <property type="match status" value="1"/>
</dbReference>
<evidence type="ECO:0000259" key="5">
    <source>
        <dbReference type="Pfam" id="PF00271"/>
    </source>
</evidence>
<dbReference type="InterPro" id="IPR001650">
    <property type="entry name" value="Helicase_C-like"/>
</dbReference>
<evidence type="ECO:0000256" key="3">
    <source>
        <dbReference type="ARBA" id="ARBA00022806"/>
    </source>
</evidence>
<evidence type="ECO:0000256" key="2">
    <source>
        <dbReference type="ARBA" id="ARBA00022801"/>
    </source>
</evidence>
<evidence type="ECO:0000313" key="7">
    <source>
        <dbReference type="Proteomes" id="UP000261325"/>
    </source>
</evidence>
<dbReference type="GO" id="GO:0003677">
    <property type="term" value="F:DNA binding"/>
    <property type="evidence" value="ECO:0007669"/>
    <property type="project" value="TreeGrafter"/>
</dbReference>
<feature type="non-terminal residue" evidence="6">
    <location>
        <position position="1"/>
    </location>
</feature>
<dbReference type="EMBL" id="DLYI01000199">
    <property type="protein sequence ID" value="HAC29081.1"/>
    <property type="molecule type" value="Genomic_DNA"/>
</dbReference>
<dbReference type="GO" id="GO:0000716">
    <property type="term" value="P:transcription-coupled nucleotide-excision repair, DNA damage recognition"/>
    <property type="evidence" value="ECO:0007669"/>
    <property type="project" value="TreeGrafter"/>
</dbReference>
<dbReference type="Gene3D" id="3.40.50.300">
    <property type="entry name" value="P-loop containing nucleotide triphosphate hydrolases"/>
    <property type="match status" value="1"/>
</dbReference>
<evidence type="ECO:0000256" key="4">
    <source>
        <dbReference type="ARBA" id="ARBA00022840"/>
    </source>
</evidence>